<evidence type="ECO:0000313" key="3">
    <source>
        <dbReference type="Proteomes" id="UP000799423"/>
    </source>
</evidence>
<gene>
    <name evidence="2" type="ORF">T440DRAFT_558009</name>
</gene>
<proteinExistence type="predicted"/>
<evidence type="ECO:0000256" key="1">
    <source>
        <dbReference type="SAM" id="MobiDB-lite"/>
    </source>
</evidence>
<dbReference type="EMBL" id="MU006332">
    <property type="protein sequence ID" value="KAF2846782.1"/>
    <property type="molecule type" value="Genomic_DNA"/>
</dbReference>
<accession>A0A6A7AUP2</accession>
<organism evidence="2 3">
    <name type="scientific">Plenodomus tracheiphilus IPT5</name>
    <dbReference type="NCBI Taxonomy" id="1408161"/>
    <lineage>
        <taxon>Eukaryota</taxon>
        <taxon>Fungi</taxon>
        <taxon>Dikarya</taxon>
        <taxon>Ascomycota</taxon>
        <taxon>Pezizomycotina</taxon>
        <taxon>Dothideomycetes</taxon>
        <taxon>Pleosporomycetidae</taxon>
        <taxon>Pleosporales</taxon>
        <taxon>Pleosporineae</taxon>
        <taxon>Leptosphaeriaceae</taxon>
        <taxon>Plenodomus</taxon>
    </lineage>
</organism>
<reference evidence="2" key="1">
    <citation type="submission" date="2020-01" db="EMBL/GenBank/DDBJ databases">
        <authorList>
            <consortium name="DOE Joint Genome Institute"/>
            <person name="Haridas S."/>
            <person name="Albert R."/>
            <person name="Binder M."/>
            <person name="Bloem J."/>
            <person name="Labutti K."/>
            <person name="Salamov A."/>
            <person name="Andreopoulos B."/>
            <person name="Baker S.E."/>
            <person name="Barry K."/>
            <person name="Bills G."/>
            <person name="Bluhm B.H."/>
            <person name="Cannon C."/>
            <person name="Castanera R."/>
            <person name="Culley D.E."/>
            <person name="Daum C."/>
            <person name="Ezra D."/>
            <person name="Gonzalez J.B."/>
            <person name="Henrissat B."/>
            <person name="Kuo A."/>
            <person name="Liang C."/>
            <person name="Lipzen A."/>
            <person name="Lutzoni F."/>
            <person name="Magnuson J."/>
            <person name="Mondo S."/>
            <person name="Nolan M."/>
            <person name="Ohm R."/>
            <person name="Pangilinan J."/>
            <person name="Park H.-J."/>
            <person name="Ramirez L."/>
            <person name="Alfaro M."/>
            <person name="Sun H."/>
            <person name="Tritt A."/>
            <person name="Yoshinaga Y."/>
            <person name="Zwiers L.-H."/>
            <person name="Turgeon B.G."/>
            <person name="Goodwin S.B."/>
            <person name="Spatafora J.W."/>
            <person name="Crous P.W."/>
            <person name="Grigoriev I.V."/>
        </authorList>
    </citation>
    <scope>NUCLEOTIDE SEQUENCE</scope>
    <source>
        <strain evidence="2">IPT5</strain>
    </source>
</reference>
<keyword evidence="3" id="KW-1185">Reference proteome</keyword>
<evidence type="ECO:0000313" key="2">
    <source>
        <dbReference type="EMBL" id="KAF2846782.1"/>
    </source>
</evidence>
<protein>
    <recommendedName>
        <fullName evidence="4">Ankyrin</fullName>
    </recommendedName>
</protein>
<dbReference type="SUPFAM" id="SSF48403">
    <property type="entry name" value="Ankyrin repeat"/>
    <property type="match status" value="1"/>
</dbReference>
<dbReference type="AlphaFoldDB" id="A0A6A7AUP2"/>
<feature type="compositionally biased region" description="Polar residues" evidence="1">
    <location>
        <begin position="503"/>
        <end position="514"/>
    </location>
</feature>
<dbReference type="OrthoDB" id="3762892at2759"/>
<dbReference type="Proteomes" id="UP000799423">
    <property type="component" value="Unassembled WGS sequence"/>
</dbReference>
<name>A0A6A7AUP2_9PLEO</name>
<sequence>MRVPLEILRMILDHARNTYTEEQLLHLALAAGVFQEDIVPHIFPCIDYRKVFKPSLWSIKPRGPHELLLYYATTKYYEDQTNLFSFLFVPVCQRQFAKLGLHWTTSERSRQMVLEWCRLAMHKQWKLEWVAENIISDMEDRIAHYPVECEFMQGLYDGDRVLTARERLDKRHENDRKFLEIGLAIVNDDEDAVLSGFSGFYSGVDDLNYCFGTTLLALAVRSGTSAMLQLLLRSTSTLCRKNLYIYLGISMARHNDSVQFIGILLDRLCGTDNTAKHRFVTDVLEKAIWDEDAAMFYALIHWVDTSGCAPEKLPVLEWTFNYLLWPRTTQKKAYTFCCGDGRIRDFLTDRVPPPIYSDYAILSVIPEHYLGRPYLDQLESWYDILRNFKNWTPTTNMSWCYHEQRLVKGAAPRPPMSFSPLYVATVKGQLIWVDWLLWAGADPRHLEGDASLLDCAWIAGKRKEVAVLLKIHGWDAWDLELRPGESSTKRMSASELSAKIPSRQDSTKTSGTATTDDLLTDMEFRVHDTAARHRQQNDSYWDYVEDSRCLVLDTVSLLDPA</sequence>
<feature type="region of interest" description="Disordered" evidence="1">
    <location>
        <begin position="488"/>
        <end position="514"/>
    </location>
</feature>
<dbReference type="InterPro" id="IPR036770">
    <property type="entry name" value="Ankyrin_rpt-contain_sf"/>
</dbReference>
<evidence type="ECO:0008006" key="4">
    <source>
        <dbReference type="Google" id="ProtNLM"/>
    </source>
</evidence>